<evidence type="ECO:0000313" key="4">
    <source>
        <dbReference type="Proteomes" id="UP000440578"/>
    </source>
</evidence>
<dbReference type="OrthoDB" id="10261408at2759"/>
<comment type="caution">
    <text evidence="3">The sequence shown here is derived from an EMBL/GenBank/DDBJ whole genome shotgun (WGS) entry which is preliminary data.</text>
</comment>
<organism evidence="3 4">
    <name type="scientific">Amphibalanus amphitrite</name>
    <name type="common">Striped barnacle</name>
    <name type="synonym">Balanus amphitrite</name>
    <dbReference type="NCBI Taxonomy" id="1232801"/>
    <lineage>
        <taxon>Eukaryota</taxon>
        <taxon>Metazoa</taxon>
        <taxon>Ecdysozoa</taxon>
        <taxon>Arthropoda</taxon>
        <taxon>Crustacea</taxon>
        <taxon>Multicrustacea</taxon>
        <taxon>Cirripedia</taxon>
        <taxon>Thoracica</taxon>
        <taxon>Thoracicalcarea</taxon>
        <taxon>Balanomorpha</taxon>
        <taxon>Balanoidea</taxon>
        <taxon>Balanidae</taxon>
        <taxon>Amphibalaninae</taxon>
        <taxon>Amphibalanus</taxon>
    </lineage>
</organism>
<dbReference type="SMART" id="SM00225">
    <property type="entry name" value="BTB"/>
    <property type="match status" value="1"/>
</dbReference>
<proteinExistence type="predicted"/>
<name>A0A6A4X1E2_AMPAM</name>
<dbReference type="PANTHER" id="PTHR23110">
    <property type="entry name" value="BTB DOMAIN TRANSCRIPTION FACTOR"/>
    <property type="match status" value="1"/>
</dbReference>
<reference evidence="3 4" key="1">
    <citation type="submission" date="2019-07" db="EMBL/GenBank/DDBJ databases">
        <title>Draft genome assembly of a fouling barnacle, Amphibalanus amphitrite (Darwin, 1854): The first reference genome for Thecostraca.</title>
        <authorList>
            <person name="Kim W."/>
        </authorList>
    </citation>
    <scope>NUCLEOTIDE SEQUENCE [LARGE SCALE GENOMIC DNA]</scope>
    <source>
        <strain evidence="3">SNU_AA5</strain>
        <tissue evidence="3">Soma without cirri and trophi</tissue>
    </source>
</reference>
<dbReference type="EMBL" id="VIIS01000116">
    <property type="protein sequence ID" value="KAF0313065.1"/>
    <property type="molecule type" value="Genomic_DNA"/>
</dbReference>
<dbReference type="InterPro" id="IPR000210">
    <property type="entry name" value="BTB/POZ_dom"/>
</dbReference>
<dbReference type="InterPro" id="IPR051095">
    <property type="entry name" value="Dros_DevTransReg"/>
</dbReference>
<dbReference type="InterPro" id="IPR011333">
    <property type="entry name" value="SKP1/BTB/POZ_sf"/>
</dbReference>
<gene>
    <name evidence="3" type="primary">lolal_7</name>
    <name evidence="3" type="ORF">FJT64_016309</name>
</gene>
<feature type="domain" description="BTB" evidence="2">
    <location>
        <begin position="33"/>
        <end position="98"/>
    </location>
</feature>
<dbReference type="PROSITE" id="PS50097">
    <property type="entry name" value="BTB"/>
    <property type="match status" value="1"/>
</dbReference>
<evidence type="ECO:0000256" key="1">
    <source>
        <dbReference type="ARBA" id="ARBA00023242"/>
    </source>
</evidence>
<keyword evidence="4" id="KW-1185">Reference proteome</keyword>
<dbReference type="AlphaFoldDB" id="A0A6A4X1E2"/>
<dbReference type="GO" id="GO:0005634">
    <property type="term" value="C:nucleus"/>
    <property type="evidence" value="ECO:0007669"/>
    <property type="project" value="TreeGrafter"/>
</dbReference>
<keyword evidence="1" id="KW-0539">Nucleus</keyword>
<evidence type="ECO:0000259" key="2">
    <source>
        <dbReference type="PROSITE" id="PS50097"/>
    </source>
</evidence>
<dbReference type="Proteomes" id="UP000440578">
    <property type="component" value="Unassembled WGS sequence"/>
</dbReference>
<dbReference type="PANTHER" id="PTHR23110:SF98">
    <property type="entry name" value="PRE-LOLA-G, ISOFORM C-RELATED"/>
    <property type="match status" value="1"/>
</dbReference>
<sequence length="145" mass="16161">MAGGAQQFCLKWNNYHVNIASSFDSLRVDEDFVDVTLACSGCQLKAHRMVLSACSPFFRQLLKSNPHPHPIVILRDVSQYNMELLLDFMYHGQVNVAQEQLPEFLKVAELLKVKGLADEKREEAVRAGPNVSGRFAVVEGAGVGW</sequence>
<dbReference type="Pfam" id="PF00651">
    <property type="entry name" value="BTB"/>
    <property type="match status" value="1"/>
</dbReference>
<accession>A0A6A4X1E2</accession>
<dbReference type="GO" id="GO:0006357">
    <property type="term" value="P:regulation of transcription by RNA polymerase II"/>
    <property type="evidence" value="ECO:0007669"/>
    <property type="project" value="TreeGrafter"/>
</dbReference>
<protein>
    <submittedName>
        <fullName evidence="3">Longitudinals lacking protein-like</fullName>
    </submittedName>
</protein>
<dbReference type="SUPFAM" id="SSF54695">
    <property type="entry name" value="POZ domain"/>
    <property type="match status" value="1"/>
</dbReference>
<dbReference type="CDD" id="cd18315">
    <property type="entry name" value="BTB_POZ_BAB-like"/>
    <property type="match status" value="1"/>
</dbReference>
<dbReference type="Gene3D" id="3.30.710.10">
    <property type="entry name" value="Potassium Channel Kv1.1, Chain A"/>
    <property type="match status" value="1"/>
</dbReference>
<evidence type="ECO:0000313" key="3">
    <source>
        <dbReference type="EMBL" id="KAF0313065.1"/>
    </source>
</evidence>